<dbReference type="STRING" id="1424334.W822_12930"/>
<dbReference type="HOGENOM" id="CLU_3339035_0_0_4"/>
<evidence type="ECO:0000313" key="1">
    <source>
        <dbReference type="EMBL" id="ETF02352.1"/>
    </source>
</evidence>
<comment type="caution">
    <text evidence="1">The sequence shown here is derived from an EMBL/GenBank/DDBJ whole genome shotgun (WGS) entry which is preliminary data.</text>
</comment>
<dbReference type="EMBL" id="AYXT01000010">
    <property type="protein sequence ID" value="ETF02352.1"/>
    <property type="molecule type" value="Genomic_DNA"/>
</dbReference>
<proteinExistence type="predicted"/>
<dbReference type="Proteomes" id="UP000018733">
    <property type="component" value="Unassembled WGS sequence"/>
</dbReference>
<sequence>MGQFPAGLTHLTLLPLSGGHPIGLATLATGKNMPCYQ</sequence>
<name>V8QRT0_9BURK</name>
<evidence type="ECO:0000313" key="2">
    <source>
        <dbReference type="Proteomes" id="UP000018733"/>
    </source>
</evidence>
<protein>
    <submittedName>
        <fullName evidence="1">Uncharacterized protein</fullName>
    </submittedName>
</protein>
<accession>V8QRT0</accession>
<organism evidence="1 2">
    <name type="scientific">Advenella kashmirensis W13003</name>
    <dbReference type="NCBI Taxonomy" id="1424334"/>
    <lineage>
        <taxon>Bacteria</taxon>
        <taxon>Pseudomonadati</taxon>
        <taxon>Pseudomonadota</taxon>
        <taxon>Betaproteobacteria</taxon>
        <taxon>Burkholderiales</taxon>
        <taxon>Alcaligenaceae</taxon>
    </lineage>
</organism>
<dbReference type="PATRIC" id="fig|1424334.3.peg.2596"/>
<keyword evidence="2" id="KW-1185">Reference proteome</keyword>
<gene>
    <name evidence="1" type="ORF">W822_12930</name>
</gene>
<dbReference type="AlphaFoldDB" id="V8QRT0"/>
<reference evidence="1 2" key="1">
    <citation type="journal article" date="2014" name="Genome Announc.">
        <title>Draft Genome Sequence of Advenella kashmirensis Strain W13003, a Polycyclic Aromatic Hydrocarbon-Degrading Bacterium.</title>
        <authorList>
            <person name="Wang X."/>
            <person name="Jin D."/>
            <person name="Zhou L."/>
            <person name="Wu L."/>
            <person name="An W."/>
            <person name="Zhao L."/>
        </authorList>
    </citation>
    <scope>NUCLEOTIDE SEQUENCE [LARGE SCALE GENOMIC DNA]</scope>
    <source>
        <strain evidence="1 2">W13003</strain>
    </source>
</reference>